<gene>
    <name evidence="1" type="ORF">QAD02_001294</name>
</gene>
<name>A0ACC2NKG4_9HYME</name>
<reference evidence="1" key="1">
    <citation type="submission" date="2023-04" db="EMBL/GenBank/DDBJ databases">
        <title>A chromosome-level genome assembly of the parasitoid wasp Eretmocerus hayati.</title>
        <authorList>
            <person name="Zhong Y."/>
            <person name="Liu S."/>
            <person name="Liu Y."/>
        </authorList>
    </citation>
    <scope>NUCLEOTIDE SEQUENCE</scope>
    <source>
        <strain evidence="1">ZJU_SS_LIU_2023</strain>
    </source>
</reference>
<dbReference type="Proteomes" id="UP001239111">
    <property type="component" value="Chromosome 3"/>
</dbReference>
<dbReference type="EMBL" id="CM056743">
    <property type="protein sequence ID" value="KAJ8670035.1"/>
    <property type="molecule type" value="Genomic_DNA"/>
</dbReference>
<comment type="caution">
    <text evidence="1">The sequence shown here is derived from an EMBL/GenBank/DDBJ whole genome shotgun (WGS) entry which is preliminary data.</text>
</comment>
<keyword evidence="2" id="KW-1185">Reference proteome</keyword>
<evidence type="ECO:0000313" key="1">
    <source>
        <dbReference type="EMBL" id="KAJ8670035.1"/>
    </source>
</evidence>
<accession>A0ACC2NKG4</accession>
<protein>
    <submittedName>
        <fullName evidence="1">Uncharacterized protein</fullName>
    </submittedName>
</protein>
<proteinExistence type="predicted"/>
<organism evidence="1 2">
    <name type="scientific">Eretmocerus hayati</name>
    <dbReference type="NCBI Taxonomy" id="131215"/>
    <lineage>
        <taxon>Eukaryota</taxon>
        <taxon>Metazoa</taxon>
        <taxon>Ecdysozoa</taxon>
        <taxon>Arthropoda</taxon>
        <taxon>Hexapoda</taxon>
        <taxon>Insecta</taxon>
        <taxon>Pterygota</taxon>
        <taxon>Neoptera</taxon>
        <taxon>Endopterygota</taxon>
        <taxon>Hymenoptera</taxon>
        <taxon>Apocrita</taxon>
        <taxon>Proctotrupomorpha</taxon>
        <taxon>Chalcidoidea</taxon>
        <taxon>Aphelinidae</taxon>
        <taxon>Aphelininae</taxon>
        <taxon>Eretmocerus</taxon>
    </lineage>
</organism>
<evidence type="ECO:0000313" key="2">
    <source>
        <dbReference type="Proteomes" id="UP001239111"/>
    </source>
</evidence>
<sequence>MDEFGDFLDFSDEEEDDAEHNVDRIPKIYIRDGLNPLEFYSESSFRRKYRFSKDEVVYFLLPLVEADLERINRRGLPLPPITQLLATLRFMASGSYQAVIGDLQYVSQASVCLAIQRVSVSLASRSNEFIHFPPDDQGRVNNIKRFYLVAGMTSISALIDGCLVKIKSPPRQFAEVFRCRKGYFAINVLAAVGPDGEFLFVDVRHPGSVHDQTCFDRSALKVWFAQRQITGKLLGDNGYGNQPYLLTPVLNPQTQQHRGYNRSHIPTRNIIERAFGRWKAKFSCVKRGLLNNVNNSIAIIVATCVLWNIHLTLHRPNNTIITEEQLPRNIAHAEEFQPVNMNGLIYRREYILRHF</sequence>